<gene>
    <name evidence="10" type="ORF">BC936DRAFT_146838</name>
</gene>
<dbReference type="Pfam" id="PF00324">
    <property type="entry name" value="AA_permease"/>
    <property type="match status" value="1"/>
</dbReference>
<evidence type="ECO:0000256" key="5">
    <source>
        <dbReference type="ARBA" id="ARBA00022989"/>
    </source>
</evidence>
<name>A0A433D6R5_9FUNG</name>
<dbReference type="GO" id="GO:0015377">
    <property type="term" value="F:chloride:monoatomic cation symporter activity"/>
    <property type="evidence" value="ECO:0007669"/>
    <property type="project" value="InterPro"/>
</dbReference>
<keyword evidence="11" id="KW-1185">Reference proteome</keyword>
<dbReference type="PANTHER" id="PTHR11827">
    <property type="entry name" value="SOLUTE CARRIER FAMILY 12, CATION COTRANSPORTERS"/>
    <property type="match status" value="1"/>
</dbReference>
<comment type="caution">
    <text evidence="10">The sequence shown here is derived from an EMBL/GenBank/DDBJ whole genome shotgun (WGS) entry which is preliminary data.</text>
</comment>
<evidence type="ECO:0000256" key="1">
    <source>
        <dbReference type="ARBA" id="ARBA00004141"/>
    </source>
</evidence>
<organism evidence="10 11">
    <name type="scientific">Jimgerdemannia flammicorona</name>
    <dbReference type="NCBI Taxonomy" id="994334"/>
    <lineage>
        <taxon>Eukaryota</taxon>
        <taxon>Fungi</taxon>
        <taxon>Fungi incertae sedis</taxon>
        <taxon>Mucoromycota</taxon>
        <taxon>Mucoromycotina</taxon>
        <taxon>Endogonomycetes</taxon>
        <taxon>Endogonales</taxon>
        <taxon>Endogonaceae</taxon>
        <taxon>Jimgerdemannia</taxon>
    </lineage>
</organism>
<feature type="transmembrane region" description="Helical" evidence="8">
    <location>
        <begin position="320"/>
        <end position="344"/>
    </location>
</feature>
<dbReference type="InterPro" id="IPR004842">
    <property type="entry name" value="SLC12A_fam"/>
</dbReference>
<dbReference type="FunFam" id="1.20.1740.10:FF:000013">
    <property type="entry name" value="Solute carrier family 12 member"/>
    <property type="match status" value="1"/>
</dbReference>
<keyword evidence="5 8" id="KW-1133">Transmembrane helix</keyword>
<sequence>MQSNSPSVHFTAKENEAASSSMTRQSYNDDRERRPLAEDQLSSYYTFSAAAALLHRPEIDPRMFASEPISLAQPHGSNPSSGLALGTFRGVILPTCEFMWSVLIFIRFGWIVGSLGVAVAWALILLCAANVAITVSSLSAIATNGIPRGNVVHMLTKSLGSGLGGAITLMYYLGLSTFTAIEVVGSTQGLLLSTNISLTGASIYWDQVLIAIASIITIVFIPPMVGKGVVLRLSMFFMVALTIAYLSLISGLVAAPSVMNYDGQVTGIRRETFAENFGPPGPEEFAWRETLVLMVPCFVGIFTGVNQAAHLKNPLVSIPLGGFSAISISMTLYLCLTGLIGACIHHKILLEDLTVVPGIAWPDPWFAKVGLYLVGQGSALHSTVIGAHVLQSLATEEIVPGLKWLGLDIESQGIPRRAITFMTLLTMPFLFFPDLDTIATVVTMIFLLCYGLTNFACFLLSVFHQPNWRPHFRYYHPLLSLAGSVLAVVLMFQIHGFVATLAILTLLLIAWSIQLQGATAWGYGIHGLLFHLVITHLTQAEREEFFQNLPKIDLSPTDHPRDSLAAHSITIGNARLSPQAGTVHVTTWRPHIVSFVPSSPSTRRGLLSIIAQLRTKSQLCVLADLVTTEEVDTAVGKRDQDGRGGKITIAGEGIKPFRRQEVLDELVVRRKTLLQRGMEEEGIQGG</sequence>
<evidence type="ECO:0000256" key="6">
    <source>
        <dbReference type="ARBA" id="ARBA00023136"/>
    </source>
</evidence>
<dbReference type="Gene3D" id="1.20.1740.10">
    <property type="entry name" value="Amino acid/polyamine transporter I"/>
    <property type="match status" value="1"/>
</dbReference>
<keyword evidence="4 8" id="KW-0812">Transmembrane</keyword>
<protein>
    <submittedName>
        <fullName evidence="10">Amino acid permease-domain-containing protein</fullName>
    </submittedName>
</protein>
<dbReference type="PANTHER" id="PTHR11827:SF72">
    <property type="entry name" value="GH08340P"/>
    <property type="match status" value="1"/>
</dbReference>
<evidence type="ECO:0000256" key="8">
    <source>
        <dbReference type="SAM" id="Phobius"/>
    </source>
</evidence>
<feature type="domain" description="Amino acid permease/ SLC12A" evidence="9">
    <location>
        <begin position="99"/>
        <end position="534"/>
    </location>
</feature>
<evidence type="ECO:0000313" key="11">
    <source>
        <dbReference type="Proteomes" id="UP000268093"/>
    </source>
</evidence>
<feature type="transmembrane region" description="Helical" evidence="8">
    <location>
        <begin position="484"/>
        <end position="514"/>
    </location>
</feature>
<feature type="region of interest" description="Disordered" evidence="7">
    <location>
        <begin position="1"/>
        <end position="32"/>
    </location>
</feature>
<feature type="transmembrane region" description="Helical" evidence="8">
    <location>
        <begin position="201"/>
        <end position="221"/>
    </location>
</feature>
<feature type="transmembrane region" description="Helical" evidence="8">
    <location>
        <begin position="91"/>
        <end position="112"/>
    </location>
</feature>
<keyword evidence="6 8" id="KW-0472">Membrane</keyword>
<dbReference type="AlphaFoldDB" id="A0A433D6R5"/>
<dbReference type="InterPro" id="IPR004841">
    <property type="entry name" value="AA-permease/SLC12A_dom"/>
</dbReference>
<feature type="transmembrane region" description="Helical" evidence="8">
    <location>
        <begin position="118"/>
        <end position="141"/>
    </location>
</feature>
<reference evidence="10 11" key="1">
    <citation type="journal article" date="2018" name="New Phytol.">
        <title>Phylogenomics of Endogonaceae and evolution of mycorrhizas within Mucoromycota.</title>
        <authorList>
            <person name="Chang Y."/>
            <person name="Desiro A."/>
            <person name="Na H."/>
            <person name="Sandor L."/>
            <person name="Lipzen A."/>
            <person name="Clum A."/>
            <person name="Barry K."/>
            <person name="Grigoriev I.V."/>
            <person name="Martin F.M."/>
            <person name="Stajich J.E."/>
            <person name="Smith M.E."/>
            <person name="Bonito G."/>
            <person name="Spatafora J.W."/>
        </authorList>
    </citation>
    <scope>NUCLEOTIDE SEQUENCE [LARGE SCALE GENOMIC DNA]</scope>
    <source>
        <strain evidence="10 11">GMNB39</strain>
    </source>
</reference>
<proteinExistence type="inferred from homology"/>
<dbReference type="Proteomes" id="UP000268093">
    <property type="component" value="Unassembled WGS sequence"/>
</dbReference>
<comment type="similarity">
    <text evidence="2">Belongs to the SLC12A transporter family.</text>
</comment>
<feature type="compositionally biased region" description="Polar residues" evidence="7">
    <location>
        <begin position="17"/>
        <end position="26"/>
    </location>
</feature>
<comment type="subcellular location">
    <subcellularLocation>
        <location evidence="1">Membrane</location>
        <topology evidence="1">Multi-pass membrane protein</topology>
    </subcellularLocation>
</comment>
<dbReference type="EMBL" id="RBNI01005706">
    <property type="protein sequence ID" value="RUP46529.1"/>
    <property type="molecule type" value="Genomic_DNA"/>
</dbReference>
<evidence type="ECO:0000256" key="7">
    <source>
        <dbReference type="SAM" id="MobiDB-lite"/>
    </source>
</evidence>
<feature type="transmembrane region" description="Helical" evidence="8">
    <location>
        <begin position="414"/>
        <end position="432"/>
    </location>
</feature>
<dbReference type="GO" id="GO:0016020">
    <property type="term" value="C:membrane"/>
    <property type="evidence" value="ECO:0007669"/>
    <property type="project" value="UniProtKB-SubCell"/>
</dbReference>
<feature type="transmembrane region" description="Helical" evidence="8">
    <location>
        <begin position="162"/>
        <end position="181"/>
    </location>
</feature>
<evidence type="ECO:0000256" key="3">
    <source>
        <dbReference type="ARBA" id="ARBA00022448"/>
    </source>
</evidence>
<evidence type="ECO:0000259" key="9">
    <source>
        <dbReference type="Pfam" id="PF00324"/>
    </source>
</evidence>
<evidence type="ECO:0000256" key="2">
    <source>
        <dbReference type="ARBA" id="ARBA00010593"/>
    </source>
</evidence>
<evidence type="ECO:0000313" key="10">
    <source>
        <dbReference type="EMBL" id="RUP46529.1"/>
    </source>
</evidence>
<evidence type="ECO:0000256" key="4">
    <source>
        <dbReference type="ARBA" id="ARBA00022692"/>
    </source>
</evidence>
<feature type="transmembrane region" description="Helical" evidence="8">
    <location>
        <begin position="233"/>
        <end position="255"/>
    </location>
</feature>
<dbReference type="OrthoDB" id="2020542at2759"/>
<feature type="transmembrane region" description="Helical" evidence="8">
    <location>
        <begin position="438"/>
        <end position="463"/>
    </location>
</feature>
<accession>A0A433D6R5</accession>
<keyword evidence="3" id="KW-0813">Transport</keyword>